<dbReference type="Proteomes" id="UP000469559">
    <property type="component" value="Unassembled WGS sequence"/>
</dbReference>
<evidence type="ECO:0000313" key="3">
    <source>
        <dbReference type="Proteomes" id="UP000469559"/>
    </source>
</evidence>
<dbReference type="PANTHER" id="PTHR13211">
    <property type="entry name" value="TELOMERASE CAJAL BODY PROTEIN 1"/>
    <property type="match status" value="1"/>
</dbReference>
<gene>
    <name evidence="2" type="primary">gnr1</name>
    <name evidence="2" type="ORF">LARI1_G000513</name>
</gene>
<dbReference type="OrthoDB" id="3539849at2759"/>
<dbReference type="InterPro" id="IPR051150">
    <property type="entry name" value="SWT21/TCAB1_mRNA_Telomere"/>
</dbReference>
<feature type="region of interest" description="Disordered" evidence="1">
    <location>
        <begin position="386"/>
        <end position="453"/>
    </location>
</feature>
<sequence>MEPKIPKIVASTGHTYCCSIAESRIRQESLCTPALPTPASSQLELAVGGREEDAEQNYFKSAQWTPDGTSILTSSADNSIRTFVVPSDLLSSTSPKTLTPYTTHLHPTSINCVTPYPHFTLTDPSTTLYLSTPNSLPTRLLNALYPTATPTATYPLVSPTTEAYYTPASLLWSSPSTFLAGTDCLIALFDVERNGQGPVTRLPTIPSKRHKMKGGGVGMRGIVSALGMQSEEAGMLAAGTWTRWVGLYDANGMGGTVAQWSVAEAADQHAELGGGGVTQTVWSGCGRYLCVVERKSGGVLVYDVRVTGKVVAWLEGREAWTNQRLGVDVFEGEGGMEVWAGGVDGIVRVWNGVGRSEGAMERAWEWKAHDDPVTSTIVHSSGMVVATCSGQRSTPMTDDSESSSEDSDSDEDSNEDSDESCSDEESENQSATSNQAPLLNSRAPDNSIKVWSL</sequence>
<dbReference type="PANTHER" id="PTHR13211:SF0">
    <property type="entry name" value="TELOMERASE CAJAL BODY PROTEIN 1"/>
    <property type="match status" value="1"/>
</dbReference>
<comment type="caution">
    <text evidence="2">The sequence shown here is derived from an EMBL/GenBank/DDBJ whole genome shotgun (WGS) entry which is preliminary data.</text>
</comment>
<dbReference type="InterPro" id="IPR001680">
    <property type="entry name" value="WD40_rpt"/>
</dbReference>
<dbReference type="Pfam" id="PF00400">
    <property type="entry name" value="WD40"/>
    <property type="match status" value="1"/>
</dbReference>
<dbReference type="Gene3D" id="2.130.10.10">
    <property type="entry name" value="YVTN repeat-like/Quinoprotein amine dehydrogenase"/>
    <property type="match status" value="1"/>
</dbReference>
<dbReference type="AlphaFoldDB" id="A0A8T9BP63"/>
<proteinExistence type="predicted"/>
<organism evidence="2 3">
    <name type="scientific">Lachnellula arida</name>
    <dbReference type="NCBI Taxonomy" id="1316785"/>
    <lineage>
        <taxon>Eukaryota</taxon>
        <taxon>Fungi</taxon>
        <taxon>Dikarya</taxon>
        <taxon>Ascomycota</taxon>
        <taxon>Pezizomycotina</taxon>
        <taxon>Leotiomycetes</taxon>
        <taxon>Helotiales</taxon>
        <taxon>Lachnaceae</taxon>
        <taxon>Lachnellula</taxon>
    </lineage>
</organism>
<keyword evidence="3" id="KW-1185">Reference proteome</keyword>
<evidence type="ECO:0000256" key="1">
    <source>
        <dbReference type="SAM" id="MobiDB-lite"/>
    </source>
</evidence>
<feature type="compositionally biased region" description="Acidic residues" evidence="1">
    <location>
        <begin position="398"/>
        <end position="427"/>
    </location>
</feature>
<dbReference type="InterPro" id="IPR015943">
    <property type="entry name" value="WD40/YVTN_repeat-like_dom_sf"/>
</dbReference>
<evidence type="ECO:0000313" key="2">
    <source>
        <dbReference type="EMBL" id="TVY21575.1"/>
    </source>
</evidence>
<feature type="compositionally biased region" description="Polar residues" evidence="1">
    <location>
        <begin position="428"/>
        <end position="438"/>
    </location>
</feature>
<dbReference type="InterPro" id="IPR036322">
    <property type="entry name" value="WD40_repeat_dom_sf"/>
</dbReference>
<reference evidence="2 3" key="1">
    <citation type="submission" date="2018-05" db="EMBL/GenBank/DDBJ databases">
        <title>Whole genome sequencing for identification of molecular markers to develop diagnostic detection tools for the regulated plant pathogen Lachnellula willkommii.</title>
        <authorList>
            <person name="Giroux E."/>
            <person name="Bilodeau G."/>
        </authorList>
    </citation>
    <scope>NUCLEOTIDE SEQUENCE [LARGE SCALE GENOMIC DNA]</scope>
    <source>
        <strain evidence="2 3">CBS 203.66</strain>
    </source>
</reference>
<accession>A0A8T9BP63</accession>
<name>A0A8T9BP63_9HELO</name>
<protein>
    <submittedName>
        <fullName evidence="2">Guanine nucleotide-binding protein negative regulator 1</fullName>
    </submittedName>
</protein>
<dbReference type="SUPFAM" id="SSF50978">
    <property type="entry name" value="WD40 repeat-like"/>
    <property type="match status" value="1"/>
</dbReference>
<feature type="compositionally biased region" description="Polar residues" evidence="1">
    <location>
        <begin position="388"/>
        <end position="397"/>
    </location>
</feature>
<dbReference type="EMBL" id="QGMF01000012">
    <property type="protein sequence ID" value="TVY21575.1"/>
    <property type="molecule type" value="Genomic_DNA"/>
</dbReference>